<evidence type="ECO:0000313" key="2">
    <source>
        <dbReference type="EMBL" id="KAK9947695.1"/>
    </source>
</evidence>
<dbReference type="EMBL" id="JBEDUW010000001">
    <property type="protein sequence ID" value="KAK9947695.1"/>
    <property type="molecule type" value="Genomic_DNA"/>
</dbReference>
<proteinExistence type="predicted"/>
<dbReference type="Proteomes" id="UP001457282">
    <property type="component" value="Unassembled WGS sequence"/>
</dbReference>
<dbReference type="AlphaFoldDB" id="A0AAW1YGJ7"/>
<keyword evidence="3" id="KW-1185">Reference proteome</keyword>
<gene>
    <name evidence="2" type="ORF">M0R45_003308</name>
</gene>
<feature type="compositionally biased region" description="Polar residues" evidence="1">
    <location>
        <begin position="1"/>
        <end position="12"/>
    </location>
</feature>
<accession>A0AAW1YGJ7</accession>
<name>A0AAW1YGJ7_RUBAR</name>
<sequence length="145" mass="16171">MTTRGGSDQVQNPVEPAKGLDLLPVGRPRGMEPQARDNLEPDHPMDVVEVIVCCKNYGDHDKADCPDKSKSKDVVTKKVYLCRICRKNNGDHSTANCPDKSTAYVWYEGGYKINYCDLCSKMGHLGELCPYNEYEIDFDPPGSLV</sequence>
<reference evidence="2 3" key="1">
    <citation type="journal article" date="2023" name="G3 (Bethesda)">
        <title>A chromosome-length genome assembly and annotation of blackberry (Rubus argutus, cv. 'Hillquist').</title>
        <authorList>
            <person name="Bruna T."/>
            <person name="Aryal R."/>
            <person name="Dudchenko O."/>
            <person name="Sargent D.J."/>
            <person name="Mead D."/>
            <person name="Buti M."/>
            <person name="Cavallini A."/>
            <person name="Hytonen T."/>
            <person name="Andres J."/>
            <person name="Pham M."/>
            <person name="Weisz D."/>
            <person name="Mascagni F."/>
            <person name="Usai G."/>
            <person name="Natali L."/>
            <person name="Bassil N."/>
            <person name="Fernandez G.E."/>
            <person name="Lomsadze A."/>
            <person name="Armour M."/>
            <person name="Olukolu B."/>
            <person name="Poorten T."/>
            <person name="Britton C."/>
            <person name="Davik J."/>
            <person name="Ashrafi H."/>
            <person name="Aiden E.L."/>
            <person name="Borodovsky M."/>
            <person name="Worthington M."/>
        </authorList>
    </citation>
    <scope>NUCLEOTIDE SEQUENCE [LARGE SCALE GENOMIC DNA]</scope>
    <source>
        <strain evidence="2">PI 553951</strain>
    </source>
</reference>
<evidence type="ECO:0000256" key="1">
    <source>
        <dbReference type="SAM" id="MobiDB-lite"/>
    </source>
</evidence>
<evidence type="ECO:0000313" key="3">
    <source>
        <dbReference type="Proteomes" id="UP001457282"/>
    </source>
</evidence>
<organism evidence="2 3">
    <name type="scientific">Rubus argutus</name>
    <name type="common">Southern blackberry</name>
    <dbReference type="NCBI Taxonomy" id="59490"/>
    <lineage>
        <taxon>Eukaryota</taxon>
        <taxon>Viridiplantae</taxon>
        <taxon>Streptophyta</taxon>
        <taxon>Embryophyta</taxon>
        <taxon>Tracheophyta</taxon>
        <taxon>Spermatophyta</taxon>
        <taxon>Magnoliopsida</taxon>
        <taxon>eudicotyledons</taxon>
        <taxon>Gunneridae</taxon>
        <taxon>Pentapetalae</taxon>
        <taxon>rosids</taxon>
        <taxon>fabids</taxon>
        <taxon>Rosales</taxon>
        <taxon>Rosaceae</taxon>
        <taxon>Rosoideae</taxon>
        <taxon>Rosoideae incertae sedis</taxon>
        <taxon>Rubus</taxon>
    </lineage>
</organism>
<protein>
    <submittedName>
        <fullName evidence="2">Uncharacterized protein</fullName>
    </submittedName>
</protein>
<feature type="region of interest" description="Disordered" evidence="1">
    <location>
        <begin position="1"/>
        <end position="41"/>
    </location>
</feature>
<comment type="caution">
    <text evidence="2">The sequence shown here is derived from an EMBL/GenBank/DDBJ whole genome shotgun (WGS) entry which is preliminary data.</text>
</comment>